<dbReference type="EMBL" id="AP025943">
    <property type="protein sequence ID" value="BDL42852.1"/>
    <property type="molecule type" value="Genomic_DNA"/>
</dbReference>
<name>A0ABN6QGK0_9BACT</name>
<protein>
    <recommendedName>
        <fullName evidence="3">AsmA-like C-terminal domain-containing protein</fullName>
    </recommendedName>
</protein>
<organism evidence="1 2">
    <name type="scientific">Akkermansia biwaensis</name>
    <dbReference type="NCBI Taxonomy" id="2946555"/>
    <lineage>
        <taxon>Bacteria</taxon>
        <taxon>Pseudomonadati</taxon>
        <taxon>Verrucomicrobiota</taxon>
        <taxon>Verrucomicrobiia</taxon>
        <taxon>Verrucomicrobiales</taxon>
        <taxon>Akkermansiaceae</taxon>
        <taxon>Akkermansia</taxon>
    </lineage>
</organism>
<sequence>MLLWGVLGAAVLAVAGVTGSYLYVRSYLKSDSFLSMLRQSAIDDMNVDDARIEPLEWDGSGIRCGGVTMQGHEFLTSLQARSIETEFSRWDLLKRAFVINSASIAELKLQLSPVPFRFKEKEDEPKSWVEENILPDTFRLEKGSINSFSVSYGTPGHLYTLDGTGVECTHDAGSSQYRFDLRGGKLMVPFKLCPEFSLMSGTVQFNHSSGRLNIPTCRLTTGAGGYLDIKGDWDKMSSSWTANVVINSIPASSILADDWKKHVQGEVSGGVDLRGEQGRLTHVAGLVRLQNGMLSGLPVLDRLALFCDSSRFRQLALHKASAQFRYIKGVWHVSDVVIESENLMRVEGWLEIGDDGSLKGRFQVGLRADGMWNSLPGFSDVFSASRQGGGGGLVWANVNIGGTWDNPSEDLSARLLKAAGERLKEIGMEKVAEAADVASRLFNKAAGNGRDKDGKREDGFRIPAADKVPVPVMPNLRDAVEEGLKTGSGLMDGLMNL</sequence>
<accession>A0ABN6QGK0</accession>
<gene>
    <name evidence="1" type="ORF">Abiwalacus_04260</name>
</gene>
<evidence type="ECO:0008006" key="3">
    <source>
        <dbReference type="Google" id="ProtNLM"/>
    </source>
</evidence>
<keyword evidence="2" id="KW-1185">Reference proteome</keyword>
<evidence type="ECO:0000313" key="2">
    <source>
        <dbReference type="Proteomes" id="UP001062263"/>
    </source>
</evidence>
<proteinExistence type="predicted"/>
<reference evidence="1" key="1">
    <citation type="submission" date="2022-06" db="EMBL/GenBank/DDBJ databases">
        <title>Akkermansia biwalacus sp. nov., an anaerobic mucin-degrading bacterium isolated from human intestine.</title>
        <authorList>
            <person name="Kobayashi Y."/>
            <person name="Inoue S."/>
            <person name="Kawahara T."/>
            <person name="Kohda N."/>
        </authorList>
    </citation>
    <scope>NUCLEOTIDE SEQUENCE</scope>
    <source>
        <strain evidence="1">WON2089</strain>
    </source>
</reference>
<evidence type="ECO:0000313" key="1">
    <source>
        <dbReference type="EMBL" id="BDL42852.1"/>
    </source>
</evidence>
<dbReference type="Proteomes" id="UP001062263">
    <property type="component" value="Chromosome"/>
</dbReference>